<dbReference type="InterPro" id="IPR046357">
    <property type="entry name" value="PPIase_dom_sf"/>
</dbReference>
<proteinExistence type="inferred from homology"/>
<protein>
    <recommendedName>
        <fullName evidence="4">Parvulin-like PPIase</fullName>
        <ecNumber evidence="3">5.2.1.8</ecNumber>
    </recommendedName>
    <alternativeName>
        <fullName evidence="6">Peptidyl-prolyl cis-trans isomerase plp</fullName>
    </alternativeName>
    <alternativeName>
        <fullName evidence="7">Rotamase plp</fullName>
    </alternativeName>
</protein>
<feature type="chain" id="PRO_5045408227" description="Parvulin-like PPIase" evidence="9">
    <location>
        <begin position="25"/>
        <end position="311"/>
    </location>
</feature>
<evidence type="ECO:0000256" key="1">
    <source>
        <dbReference type="ARBA" id="ARBA00000971"/>
    </source>
</evidence>
<evidence type="ECO:0000313" key="12">
    <source>
        <dbReference type="Proteomes" id="UP001321492"/>
    </source>
</evidence>
<evidence type="ECO:0000256" key="5">
    <source>
        <dbReference type="ARBA" id="ARBA00023110"/>
    </source>
</evidence>
<dbReference type="InterPro" id="IPR023058">
    <property type="entry name" value="PPIase_PpiC_CS"/>
</dbReference>
<dbReference type="Pfam" id="PF00639">
    <property type="entry name" value="Rotamase"/>
    <property type="match status" value="1"/>
</dbReference>
<gene>
    <name evidence="11" type="ORF">QNA08_04315</name>
</gene>
<feature type="domain" description="PpiC" evidence="10">
    <location>
        <begin position="162"/>
        <end position="252"/>
    </location>
</feature>
<dbReference type="Gene3D" id="3.10.50.40">
    <property type="match status" value="1"/>
</dbReference>
<evidence type="ECO:0000256" key="9">
    <source>
        <dbReference type="SAM" id="SignalP"/>
    </source>
</evidence>
<evidence type="ECO:0000259" key="10">
    <source>
        <dbReference type="PROSITE" id="PS50198"/>
    </source>
</evidence>
<sequence>MTTRRPFTLAIMAGTLLAAGLAGAAVAQTAPKTDPKAETGKPAAAPGAAVKPEDQVLARVDGAPITQKDLDIAAEDLGERLPAMAEAQKRDYVLSYVIDLRIGAKAALDAKVDAEPDFARRVAYFRDKVLLDDYLAREVKKAMTPEAARKLYDDTVANLKPEQEVRARHILVETEEEAKKVHARLKGGEDFAKVAGEVSKDPGSGKEGGDLGYFTRDRMVPEFAEAAFKLEPGQLSEPVKSQFGWHVIRLEDKRVKPLPTFEEVKDQVENYLARKTQQDLILALRAKAKIERLDKAEDKAPDAKPAEPKKP</sequence>
<dbReference type="PANTHER" id="PTHR47245:SF2">
    <property type="entry name" value="PEPTIDYL-PROLYL CIS-TRANS ISOMERASE HP_0175-RELATED"/>
    <property type="match status" value="1"/>
</dbReference>
<evidence type="ECO:0000256" key="2">
    <source>
        <dbReference type="ARBA" id="ARBA00007656"/>
    </source>
</evidence>
<accession>A0ABT7ADP0</accession>
<dbReference type="SUPFAM" id="SSF109998">
    <property type="entry name" value="Triger factor/SurA peptide-binding domain-like"/>
    <property type="match status" value="1"/>
</dbReference>
<keyword evidence="8 11" id="KW-0413">Isomerase</keyword>
<evidence type="ECO:0000256" key="3">
    <source>
        <dbReference type="ARBA" id="ARBA00013194"/>
    </source>
</evidence>
<keyword evidence="5 8" id="KW-0697">Rotamase</keyword>
<dbReference type="InterPro" id="IPR000297">
    <property type="entry name" value="PPIase_PpiC"/>
</dbReference>
<dbReference type="PROSITE" id="PS50198">
    <property type="entry name" value="PPIC_PPIASE_2"/>
    <property type="match status" value="1"/>
</dbReference>
<dbReference type="EMBL" id="JASJEV010000002">
    <property type="protein sequence ID" value="MDJ1157463.1"/>
    <property type="molecule type" value="Genomic_DNA"/>
</dbReference>
<evidence type="ECO:0000256" key="7">
    <source>
        <dbReference type="ARBA" id="ARBA00031484"/>
    </source>
</evidence>
<dbReference type="RefSeq" id="WP_283739453.1">
    <property type="nucleotide sequence ID" value="NZ_JASJEV010000002.1"/>
</dbReference>
<dbReference type="InterPro" id="IPR050245">
    <property type="entry name" value="PrsA_foldase"/>
</dbReference>
<organism evidence="11 12">
    <name type="scientific">Chelatococcus albus</name>
    <dbReference type="NCBI Taxonomy" id="3047466"/>
    <lineage>
        <taxon>Bacteria</taxon>
        <taxon>Pseudomonadati</taxon>
        <taxon>Pseudomonadota</taxon>
        <taxon>Alphaproteobacteria</taxon>
        <taxon>Hyphomicrobiales</taxon>
        <taxon>Chelatococcaceae</taxon>
        <taxon>Chelatococcus</taxon>
    </lineage>
</organism>
<keyword evidence="9" id="KW-0732">Signal</keyword>
<evidence type="ECO:0000256" key="4">
    <source>
        <dbReference type="ARBA" id="ARBA00018370"/>
    </source>
</evidence>
<reference evidence="11 12" key="1">
    <citation type="submission" date="2023-05" db="EMBL/GenBank/DDBJ databases">
        <title>Chelatococcus sp. nov., a moderately thermophilic bacterium isolated from hot spring microbial mat.</title>
        <authorList>
            <person name="Hu C.-J."/>
            <person name="Li W.-J."/>
        </authorList>
    </citation>
    <scope>NUCLEOTIDE SEQUENCE [LARGE SCALE GENOMIC DNA]</scope>
    <source>
        <strain evidence="11 12">SYSU G07232</strain>
    </source>
</reference>
<dbReference type="GO" id="GO:0003755">
    <property type="term" value="F:peptidyl-prolyl cis-trans isomerase activity"/>
    <property type="evidence" value="ECO:0007669"/>
    <property type="project" value="UniProtKB-EC"/>
</dbReference>
<dbReference type="PANTHER" id="PTHR47245">
    <property type="entry name" value="PEPTIDYLPROLYL ISOMERASE"/>
    <property type="match status" value="1"/>
</dbReference>
<evidence type="ECO:0000256" key="6">
    <source>
        <dbReference type="ARBA" id="ARBA00030642"/>
    </source>
</evidence>
<evidence type="ECO:0000313" key="11">
    <source>
        <dbReference type="EMBL" id="MDJ1157463.1"/>
    </source>
</evidence>
<feature type="signal peptide" evidence="9">
    <location>
        <begin position="1"/>
        <end position="24"/>
    </location>
</feature>
<keyword evidence="12" id="KW-1185">Reference proteome</keyword>
<dbReference type="SUPFAM" id="SSF54534">
    <property type="entry name" value="FKBP-like"/>
    <property type="match status" value="1"/>
</dbReference>
<dbReference type="InterPro" id="IPR027304">
    <property type="entry name" value="Trigger_fact/SurA_dom_sf"/>
</dbReference>
<comment type="catalytic activity">
    <reaction evidence="1">
        <text>[protein]-peptidylproline (omega=180) = [protein]-peptidylproline (omega=0)</text>
        <dbReference type="Rhea" id="RHEA:16237"/>
        <dbReference type="Rhea" id="RHEA-COMP:10747"/>
        <dbReference type="Rhea" id="RHEA-COMP:10748"/>
        <dbReference type="ChEBI" id="CHEBI:83833"/>
        <dbReference type="ChEBI" id="CHEBI:83834"/>
        <dbReference type="EC" id="5.2.1.8"/>
    </reaction>
</comment>
<dbReference type="EC" id="5.2.1.8" evidence="3"/>
<evidence type="ECO:0000256" key="8">
    <source>
        <dbReference type="PROSITE-ProRule" id="PRU00278"/>
    </source>
</evidence>
<dbReference type="Proteomes" id="UP001321492">
    <property type="component" value="Unassembled WGS sequence"/>
</dbReference>
<comment type="caution">
    <text evidence="11">The sequence shown here is derived from an EMBL/GenBank/DDBJ whole genome shotgun (WGS) entry which is preliminary data.</text>
</comment>
<comment type="similarity">
    <text evidence="2">Belongs to the PpiC/parvulin rotamase family.</text>
</comment>
<dbReference type="PROSITE" id="PS01096">
    <property type="entry name" value="PPIC_PPIASE_1"/>
    <property type="match status" value="1"/>
</dbReference>
<name>A0ABT7ADP0_9HYPH</name>